<gene>
    <name evidence="2" type="ORF">GGX14DRAFT_391548</name>
</gene>
<evidence type="ECO:0000313" key="2">
    <source>
        <dbReference type="EMBL" id="KAJ7215869.1"/>
    </source>
</evidence>
<sequence length="172" mass="18860">MYSRKYRGPGLGYTASRPTRAAVTICNTPTGRLPRRQSVRFVRSFGLESDNTGSTTELAFGTRFGFGLGLESDNTAIAAAFGTRFGESYSVIHGGPSRSRRYMGSHGHTKYAVAGRCHRRAVTGGRRRHKGRRFSHRGRTRVVEEHGRSSGIAVRGRASCSDSGKAREHGRK</sequence>
<proteinExistence type="predicted"/>
<accession>A0AAD6VLL5</accession>
<feature type="region of interest" description="Disordered" evidence="1">
    <location>
        <begin position="144"/>
        <end position="172"/>
    </location>
</feature>
<protein>
    <submittedName>
        <fullName evidence="2">Uncharacterized protein</fullName>
    </submittedName>
</protein>
<evidence type="ECO:0000256" key="1">
    <source>
        <dbReference type="SAM" id="MobiDB-lite"/>
    </source>
</evidence>
<keyword evidence="3" id="KW-1185">Reference proteome</keyword>
<dbReference type="Proteomes" id="UP001219525">
    <property type="component" value="Unassembled WGS sequence"/>
</dbReference>
<dbReference type="AlphaFoldDB" id="A0AAD6VLL5"/>
<reference evidence="2" key="1">
    <citation type="submission" date="2023-03" db="EMBL/GenBank/DDBJ databases">
        <title>Massive genome expansion in bonnet fungi (Mycena s.s.) driven by repeated elements and novel gene families across ecological guilds.</title>
        <authorList>
            <consortium name="Lawrence Berkeley National Laboratory"/>
            <person name="Harder C.B."/>
            <person name="Miyauchi S."/>
            <person name="Viragh M."/>
            <person name="Kuo A."/>
            <person name="Thoen E."/>
            <person name="Andreopoulos B."/>
            <person name="Lu D."/>
            <person name="Skrede I."/>
            <person name="Drula E."/>
            <person name="Henrissat B."/>
            <person name="Morin E."/>
            <person name="Kohler A."/>
            <person name="Barry K."/>
            <person name="LaButti K."/>
            <person name="Morin E."/>
            <person name="Salamov A."/>
            <person name="Lipzen A."/>
            <person name="Mereny Z."/>
            <person name="Hegedus B."/>
            <person name="Baldrian P."/>
            <person name="Stursova M."/>
            <person name="Weitz H."/>
            <person name="Taylor A."/>
            <person name="Grigoriev I.V."/>
            <person name="Nagy L.G."/>
            <person name="Martin F."/>
            <person name="Kauserud H."/>
        </authorList>
    </citation>
    <scope>NUCLEOTIDE SEQUENCE</scope>
    <source>
        <strain evidence="2">9144</strain>
    </source>
</reference>
<evidence type="ECO:0000313" key="3">
    <source>
        <dbReference type="Proteomes" id="UP001219525"/>
    </source>
</evidence>
<comment type="caution">
    <text evidence="2">The sequence shown here is derived from an EMBL/GenBank/DDBJ whole genome shotgun (WGS) entry which is preliminary data.</text>
</comment>
<dbReference type="EMBL" id="JARJCW010000016">
    <property type="protein sequence ID" value="KAJ7215869.1"/>
    <property type="molecule type" value="Genomic_DNA"/>
</dbReference>
<name>A0AAD6VLL5_9AGAR</name>
<organism evidence="2 3">
    <name type="scientific">Mycena pura</name>
    <dbReference type="NCBI Taxonomy" id="153505"/>
    <lineage>
        <taxon>Eukaryota</taxon>
        <taxon>Fungi</taxon>
        <taxon>Dikarya</taxon>
        <taxon>Basidiomycota</taxon>
        <taxon>Agaricomycotina</taxon>
        <taxon>Agaricomycetes</taxon>
        <taxon>Agaricomycetidae</taxon>
        <taxon>Agaricales</taxon>
        <taxon>Marasmiineae</taxon>
        <taxon>Mycenaceae</taxon>
        <taxon>Mycena</taxon>
    </lineage>
</organism>